<name>A0A812K4E1_SYMPI</name>
<keyword evidence="2" id="KW-1185">Reference proteome</keyword>
<dbReference type="AlphaFoldDB" id="A0A812K4E1"/>
<accession>A0A812K4E1</accession>
<comment type="caution">
    <text evidence="1">The sequence shown here is derived from an EMBL/GenBank/DDBJ whole genome shotgun (WGS) entry which is preliminary data.</text>
</comment>
<proteinExistence type="predicted"/>
<reference evidence="1" key="1">
    <citation type="submission" date="2021-02" db="EMBL/GenBank/DDBJ databases">
        <authorList>
            <person name="Dougan E. K."/>
            <person name="Rhodes N."/>
            <person name="Thang M."/>
            <person name="Chan C."/>
        </authorList>
    </citation>
    <scope>NUCLEOTIDE SEQUENCE</scope>
</reference>
<dbReference type="SUPFAM" id="SSF53448">
    <property type="entry name" value="Nucleotide-diphospho-sugar transferases"/>
    <property type="match status" value="1"/>
</dbReference>
<evidence type="ECO:0000313" key="1">
    <source>
        <dbReference type="EMBL" id="CAE7220593.1"/>
    </source>
</evidence>
<dbReference type="Gene3D" id="3.90.550.10">
    <property type="entry name" value="Spore Coat Polysaccharide Biosynthesis Protein SpsA, Chain A"/>
    <property type="match status" value="1"/>
</dbReference>
<dbReference type="InterPro" id="IPR029044">
    <property type="entry name" value="Nucleotide-diphossugar_trans"/>
</dbReference>
<dbReference type="EMBL" id="CAJNIZ010003269">
    <property type="protein sequence ID" value="CAE7220593.1"/>
    <property type="molecule type" value="Genomic_DNA"/>
</dbReference>
<dbReference type="OrthoDB" id="2329609at2759"/>
<gene>
    <name evidence="1" type="ORF">SPIL2461_LOCUS2882</name>
</gene>
<organism evidence="1 2">
    <name type="scientific">Symbiodinium pilosum</name>
    <name type="common">Dinoflagellate</name>
    <dbReference type="NCBI Taxonomy" id="2952"/>
    <lineage>
        <taxon>Eukaryota</taxon>
        <taxon>Sar</taxon>
        <taxon>Alveolata</taxon>
        <taxon>Dinophyceae</taxon>
        <taxon>Suessiales</taxon>
        <taxon>Symbiodiniaceae</taxon>
        <taxon>Symbiodinium</taxon>
    </lineage>
</organism>
<protein>
    <submittedName>
        <fullName evidence="1">Uncharacterized protein</fullName>
    </submittedName>
</protein>
<dbReference type="Proteomes" id="UP000649617">
    <property type="component" value="Unassembled WGS sequence"/>
</dbReference>
<sequence>MLLRLNRMLATTANMLQAAHVPAEIIVVEWNPPLNAPHMREAISREPGGDDIPIRVIHVPTAIHMSMPHHKAHPIFEHTAENIAFRRARGKFILKTNIDNILSPYTVLFIARRELQPNVVYRATYTEYDVTCPETEGMAANELLDWLFSREDLISRMNMELADLQQKYPEDTNVCMNPGQDGDPGDSWEHKPFYWPGSGDFVLTSRRWILAIHGYPEVAQNWQTDDLIHCRLRAAGVRQVVLQPPCVTVHQNHRRPLPRVMNYLEGC</sequence>
<evidence type="ECO:0000313" key="2">
    <source>
        <dbReference type="Proteomes" id="UP000649617"/>
    </source>
</evidence>